<dbReference type="Gene3D" id="1.10.860.10">
    <property type="entry name" value="DNAb Helicase, Chain A"/>
    <property type="match status" value="1"/>
</dbReference>
<keyword evidence="2 12" id="KW-0639">Primosome</keyword>
<dbReference type="InterPro" id="IPR030846">
    <property type="entry name" value="DnaG_bac"/>
</dbReference>
<keyword evidence="1 12" id="KW-0240">DNA-directed RNA polymerase</keyword>
<comment type="domain">
    <text evidence="12">Contains an N-terminal zinc-binding domain, a central core domain that contains the primase activity, and a C-terminal DnaB-binding domain.</text>
</comment>
<name>U4TP98_9LACO</name>
<evidence type="ECO:0000256" key="7">
    <source>
        <dbReference type="ARBA" id="ARBA00022771"/>
    </source>
</evidence>
<evidence type="ECO:0000256" key="15">
    <source>
        <dbReference type="SAM" id="MobiDB-lite"/>
    </source>
</evidence>
<dbReference type="CDD" id="cd03364">
    <property type="entry name" value="TOPRIM_DnaG_primases"/>
    <property type="match status" value="1"/>
</dbReference>
<dbReference type="PANTHER" id="PTHR30313">
    <property type="entry name" value="DNA PRIMASE"/>
    <property type="match status" value="1"/>
</dbReference>
<evidence type="ECO:0000256" key="4">
    <source>
        <dbReference type="ARBA" id="ARBA00022695"/>
    </source>
</evidence>
<feature type="zinc finger region" description="CHC2-type" evidence="12 14">
    <location>
        <begin position="47"/>
        <end position="71"/>
    </location>
</feature>
<dbReference type="GO" id="GO:0005737">
    <property type="term" value="C:cytoplasm"/>
    <property type="evidence" value="ECO:0007669"/>
    <property type="project" value="TreeGrafter"/>
</dbReference>
<protein>
    <recommendedName>
        <fullName evidence="12 13">DNA primase</fullName>
        <ecNumber evidence="12">2.7.7.101</ecNumber>
    </recommendedName>
</protein>
<comment type="function">
    <text evidence="12 13">RNA polymerase that catalyzes the synthesis of short RNA molecules used as primers for DNA polymerase during DNA replication.</text>
</comment>
<dbReference type="GO" id="GO:0006269">
    <property type="term" value="P:DNA replication, synthesis of primer"/>
    <property type="evidence" value="ECO:0007669"/>
    <property type="project" value="UniProtKB-UniRule"/>
</dbReference>
<dbReference type="PIRSF" id="PIRSF002811">
    <property type="entry name" value="DnaG"/>
    <property type="match status" value="1"/>
</dbReference>
<keyword evidence="9" id="KW-0460">Magnesium</keyword>
<dbReference type="SUPFAM" id="SSF57783">
    <property type="entry name" value="Zinc beta-ribbon"/>
    <property type="match status" value="1"/>
</dbReference>
<dbReference type="Gene3D" id="3.40.1360.10">
    <property type="match status" value="1"/>
</dbReference>
<dbReference type="InterPro" id="IPR006295">
    <property type="entry name" value="DNA_primase_DnaG"/>
</dbReference>
<comment type="similarity">
    <text evidence="12 13">Belongs to the DnaG primase family.</text>
</comment>
<dbReference type="HAMAP" id="MF_00974">
    <property type="entry name" value="DNA_primase_DnaG"/>
    <property type="match status" value="1"/>
</dbReference>
<evidence type="ECO:0000256" key="9">
    <source>
        <dbReference type="ARBA" id="ARBA00022842"/>
    </source>
</evidence>
<dbReference type="InterPro" id="IPR037068">
    <property type="entry name" value="DNA_primase_core_N_sf"/>
</dbReference>
<dbReference type="InterPro" id="IPR013264">
    <property type="entry name" value="DNAG_N"/>
</dbReference>
<evidence type="ECO:0000256" key="3">
    <source>
        <dbReference type="ARBA" id="ARBA00022679"/>
    </source>
</evidence>
<evidence type="ECO:0000256" key="10">
    <source>
        <dbReference type="ARBA" id="ARBA00023125"/>
    </source>
</evidence>
<dbReference type="SMART" id="SM00493">
    <property type="entry name" value="TOPRIM"/>
    <property type="match status" value="1"/>
</dbReference>
<dbReference type="Pfam" id="PF13155">
    <property type="entry name" value="Toprim_2"/>
    <property type="match status" value="1"/>
</dbReference>
<dbReference type="InterPro" id="IPR019475">
    <property type="entry name" value="DNA_primase_DnaB-bd"/>
</dbReference>
<dbReference type="EMBL" id="KI271582">
    <property type="protein sequence ID" value="ERL66721.1"/>
    <property type="molecule type" value="Genomic_DNA"/>
</dbReference>
<comment type="subunit">
    <text evidence="12">Monomer. Interacts with DnaB.</text>
</comment>
<comment type="cofactor">
    <cofactor evidence="12 13 14">
        <name>Zn(2+)</name>
        <dbReference type="ChEBI" id="CHEBI:29105"/>
    </cofactor>
    <text evidence="12 13 14">Binds 1 zinc ion per monomer.</text>
</comment>
<keyword evidence="18" id="KW-1185">Reference proteome</keyword>
<evidence type="ECO:0000313" key="18">
    <source>
        <dbReference type="Proteomes" id="UP000030647"/>
    </source>
</evidence>
<evidence type="ECO:0000256" key="13">
    <source>
        <dbReference type="PIRNR" id="PIRNR002811"/>
    </source>
</evidence>
<dbReference type="InterPro" id="IPR006171">
    <property type="entry name" value="TOPRIM_dom"/>
</dbReference>
<dbReference type="EC" id="2.7.7.101" evidence="12"/>
<keyword evidence="7 12" id="KW-0863">Zinc-finger</keyword>
<keyword evidence="5 12" id="KW-0235">DNA replication</keyword>
<dbReference type="InterPro" id="IPR050219">
    <property type="entry name" value="DnaG_primase"/>
</dbReference>
<dbReference type="STRING" id="1231336.L248_0400"/>
<evidence type="ECO:0000256" key="14">
    <source>
        <dbReference type="PIRSR" id="PIRSR002811-1"/>
    </source>
</evidence>
<keyword evidence="3 12" id="KW-0808">Transferase</keyword>
<dbReference type="FunFam" id="3.90.580.10:FF:000001">
    <property type="entry name" value="DNA primase"/>
    <property type="match status" value="1"/>
</dbReference>
<dbReference type="FunFam" id="3.90.980.10:FF:000001">
    <property type="entry name" value="DNA primase"/>
    <property type="match status" value="1"/>
</dbReference>
<keyword evidence="8 12" id="KW-0862">Zinc</keyword>
<keyword evidence="11 12" id="KW-0804">Transcription</keyword>
<evidence type="ECO:0000256" key="6">
    <source>
        <dbReference type="ARBA" id="ARBA00022723"/>
    </source>
</evidence>
<dbReference type="GO" id="GO:0000428">
    <property type="term" value="C:DNA-directed RNA polymerase complex"/>
    <property type="evidence" value="ECO:0007669"/>
    <property type="project" value="UniProtKB-KW"/>
</dbReference>
<dbReference type="HOGENOM" id="CLU_013501_3_3_9"/>
<dbReference type="PROSITE" id="PS50880">
    <property type="entry name" value="TOPRIM"/>
    <property type="match status" value="1"/>
</dbReference>
<keyword evidence="10 12" id="KW-0238">DNA-binding</keyword>
<feature type="domain" description="Toprim" evidence="16">
    <location>
        <begin position="267"/>
        <end position="349"/>
    </location>
</feature>
<feature type="region of interest" description="Disordered" evidence="15">
    <location>
        <begin position="441"/>
        <end position="473"/>
    </location>
</feature>
<dbReference type="eggNOG" id="COG0358">
    <property type="taxonomic scope" value="Bacteria"/>
</dbReference>
<evidence type="ECO:0000256" key="1">
    <source>
        <dbReference type="ARBA" id="ARBA00022478"/>
    </source>
</evidence>
<dbReference type="NCBIfam" id="TIGR01391">
    <property type="entry name" value="dnaG"/>
    <property type="match status" value="1"/>
</dbReference>
<proteinExistence type="inferred from homology"/>
<evidence type="ECO:0000259" key="16">
    <source>
        <dbReference type="PROSITE" id="PS50880"/>
    </source>
</evidence>
<evidence type="ECO:0000256" key="11">
    <source>
        <dbReference type="ARBA" id="ARBA00023163"/>
    </source>
</evidence>
<dbReference type="PANTHER" id="PTHR30313:SF2">
    <property type="entry name" value="DNA PRIMASE"/>
    <property type="match status" value="1"/>
</dbReference>
<evidence type="ECO:0000313" key="17">
    <source>
        <dbReference type="EMBL" id="ERL66721.1"/>
    </source>
</evidence>
<dbReference type="GO" id="GO:1990077">
    <property type="term" value="C:primosome complex"/>
    <property type="evidence" value="ECO:0007669"/>
    <property type="project" value="UniProtKB-KW"/>
</dbReference>
<evidence type="ECO:0000256" key="2">
    <source>
        <dbReference type="ARBA" id="ARBA00022515"/>
    </source>
</evidence>
<keyword evidence="4 12" id="KW-0548">Nucleotidyltransferase</keyword>
<evidence type="ECO:0000256" key="12">
    <source>
        <dbReference type="HAMAP-Rule" id="MF_00974"/>
    </source>
</evidence>
<evidence type="ECO:0000256" key="8">
    <source>
        <dbReference type="ARBA" id="ARBA00022833"/>
    </source>
</evidence>
<evidence type="ECO:0000256" key="5">
    <source>
        <dbReference type="ARBA" id="ARBA00022705"/>
    </source>
</evidence>
<dbReference type="GO" id="GO:0003899">
    <property type="term" value="F:DNA-directed RNA polymerase activity"/>
    <property type="evidence" value="ECO:0007669"/>
    <property type="project" value="UniProtKB-UniRule"/>
</dbReference>
<reference evidence="18" key="1">
    <citation type="journal article" date="2013" name="Genome Announc.">
        <title>Whole-Genome Sequencing of Lactobacillus shenzhenensis Strain LY-73T.</title>
        <authorList>
            <person name="Lin Z."/>
            <person name="Liu Z."/>
            <person name="Yang R."/>
            <person name="Zou Y."/>
            <person name="Wan D."/>
            <person name="Chen J."/>
            <person name="Guo M."/>
            <person name="Zhao J."/>
            <person name="Fang C."/>
            <person name="Yang R."/>
            <person name="Liu F."/>
        </authorList>
    </citation>
    <scope>NUCLEOTIDE SEQUENCE [LARGE SCALE GENOMIC DNA]</scope>
    <source>
        <strain evidence="18">LY-73</strain>
    </source>
</reference>
<dbReference type="Gene3D" id="3.90.980.10">
    <property type="entry name" value="DNA primase, catalytic core, N-terminal domain"/>
    <property type="match status" value="1"/>
</dbReference>
<dbReference type="Pfam" id="PF10410">
    <property type="entry name" value="DnaB_bind"/>
    <property type="match status" value="1"/>
</dbReference>
<dbReference type="GO" id="GO:0008270">
    <property type="term" value="F:zinc ion binding"/>
    <property type="evidence" value="ECO:0007669"/>
    <property type="project" value="UniProtKB-UniRule"/>
</dbReference>
<dbReference type="SUPFAM" id="SSF56731">
    <property type="entry name" value="DNA primase core"/>
    <property type="match status" value="1"/>
</dbReference>
<dbReference type="Pfam" id="PF01807">
    <property type="entry name" value="Zn_ribbon_DnaG"/>
    <property type="match status" value="1"/>
</dbReference>
<dbReference type="Pfam" id="PF08275">
    <property type="entry name" value="DNAG_N"/>
    <property type="match status" value="1"/>
</dbReference>
<dbReference type="Proteomes" id="UP000030647">
    <property type="component" value="Unassembled WGS sequence"/>
</dbReference>
<sequence>MQKGDPVMATRIPEEVIEGIRQKANILDIIGQYVQLRKQGRNYFGLCPFHEENTPSFSVAPDKQIFHCFSCGRGGNVFKFIMEIEDLSFPEAVAKVAGMVGETLPDEYIGTAAPADPELALLRKMHTQAAAFYHHILVNTQVGETALAYLHQRGMADDLIETFNIGFAPDTGDVLWQYLHEHYDDDQLRTSGLFNEQDDGHLRDRFYNRVMFPVRDQGGQIVAFSGRILTKTDNAPKYLNSPETKLFAKRQVLFNLDQAKAKIREDHRAVLFEGFMDVISAYSAGVTNGVASMGTSLTDQQIYDLRRLTDRLVICYDGDAPGIAAAKRALGMLSGDQGFNVSVVVLPDNMDPDEFVQKNGADAFRRQIADQRLTPTGFGLRELRSRSDLNGDAGRAEYTDAALEIIAADPSPAARDNYLRGLSKQLDVDLNALQASLIQVQAQMPKQRPHSRRQTASPPRGAAPYDDYGGGAPAMMPPPAAEPRITLVERTEQDLLALMLAHSEVVDLVQGWTNGAFQFIDVNYQTLYLLWQDYIASGHDKHDVAGFNDYVPDAENALLAAVEMRNLPTDYTEDQVRDYLRILSRHPLHTQLRELQRQLHQARDNGDAAQELTLAQQIIALQIRLKGTPETDA</sequence>
<dbReference type="InterPro" id="IPR036977">
    <property type="entry name" value="DNA_primase_Znf_CHC2"/>
</dbReference>
<dbReference type="GO" id="GO:0003677">
    <property type="term" value="F:DNA binding"/>
    <property type="evidence" value="ECO:0007669"/>
    <property type="project" value="UniProtKB-KW"/>
</dbReference>
<dbReference type="InterPro" id="IPR016136">
    <property type="entry name" value="DNA_helicase_N/primase_C"/>
</dbReference>
<dbReference type="InterPro" id="IPR034151">
    <property type="entry name" value="TOPRIM_DnaG_bac"/>
</dbReference>
<dbReference type="InterPro" id="IPR002694">
    <property type="entry name" value="Znf_CHC2"/>
</dbReference>
<accession>U4TP98</accession>
<organism evidence="17 18">
    <name type="scientific">Schleiferilactobacillus shenzhenensis LY-73</name>
    <dbReference type="NCBI Taxonomy" id="1231336"/>
    <lineage>
        <taxon>Bacteria</taxon>
        <taxon>Bacillati</taxon>
        <taxon>Bacillota</taxon>
        <taxon>Bacilli</taxon>
        <taxon>Lactobacillales</taxon>
        <taxon>Lactobacillaceae</taxon>
        <taxon>Schleiferilactobacillus</taxon>
    </lineage>
</organism>
<dbReference type="Gene3D" id="3.90.580.10">
    <property type="entry name" value="Zinc finger, CHC2-type domain"/>
    <property type="match status" value="1"/>
</dbReference>
<comment type="catalytic activity">
    <reaction evidence="12">
        <text>ssDNA + n NTP = ssDNA/pppN(pN)n-1 hybrid + (n-1) diphosphate.</text>
        <dbReference type="EC" id="2.7.7.101"/>
    </reaction>
</comment>
<dbReference type="AlphaFoldDB" id="U4TP98"/>
<dbReference type="OrthoDB" id="9803773at2"/>
<dbReference type="SMART" id="SM00400">
    <property type="entry name" value="ZnF_CHCC"/>
    <property type="match status" value="1"/>
</dbReference>
<gene>
    <name evidence="12 17" type="primary">dnaG</name>
    <name evidence="17" type="ORF">L248_0400</name>
</gene>
<keyword evidence="6 12" id="KW-0479">Metal-binding</keyword>